<feature type="modified residue" description="4-aspartylphosphate" evidence="6">
    <location>
        <position position="51"/>
    </location>
</feature>
<dbReference type="Gene3D" id="1.10.10.10">
    <property type="entry name" value="Winged helix-like DNA-binding domain superfamily/Winged helix DNA-binding domain"/>
    <property type="match status" value="1"/>
</dbReference>
<dbReference type="GO" id="GO:0000976">
    <property type="term" value="F:transcription cis-regulatory region binding"/>
    <property type="evidence" value="ECO:0007669"/>
    <property type="project" value="TreeGrafter"/>
</dbReference>
<dbReference type="OrthoDB" id="9790442at2"/>
<dbReference type="PANTHER" id="PTHR48111">
    <property type="entry name" value="REGULATOR OF RPOS"/>
    <property type="match status" value="1"/>
</dbReference>
<comment type="caution">
    <text evidence="10">The sequence shown here is derived from an EMBL/GenBank/DDBJ whole genome shotgun (WGS) entry which is preliminary data.</text>
</comment>
<evidence type="ECO:0000256" key="7">
    <source>
        <dbReference type="PROSITE-ProRule" id="PRU01091"/>
    </source>
</evidence>
<dbReference type="InterPro" id="IPR001789">
    <property type="entry name" value="Sig_transdc_resp-reg_receiver"/>
</dbReference>
<dbReference type="GO" id="GO:0032993">
    <property type="term" value="C:protein-DNA complex"/>
    <property type="evidence" value="ECO:0007669"/>
    <property type="project" value="TreeGrafter"/>
</dbReference>
<dbReference type="CDD" id="cd00383">
    <property type="entry name" value="trans_reg_C"/>
    <property type="match status" value="1"/>
</dbReference>
<keyword evidence="4 7" id="KW-0238">DNA-binding</keyword>
<evidence type="ECO:0000256" key="5">
    <source>
        <dbReference type="ARBA" id="ARBA00023163"/>
    </source>
</evidence>
<name>A0A4Q5LJS6_9SPHI</name>
<dbReference type="InterPro" id="IPR011006">
    <property type="entry name" value="CheY-like_superfamily"/>
</dbReference>
<keyword evidence="1 6" id="KW-0597">Phosphoprotein</keyword>
<organism evidence="10 11">
    <name type="scientific">Mucilaginibacter terrigena</name>
    <dbReference type="NCBI Taxonomy" id="2492395"/>
    <lineage>
        <taxon>Bacteria</taxon>
        <taxon>Pseudomonadati</taxon>
        <taxon>Bacteroidota</taxon>
        <taxon>Sphingobacteriia</taxon>
        <taxon>Sphingobacteriales</taxon>
        <taxon>Sphingobacteriaceae</taxon>
        <taxon>Mucilaginibacter</taxon>
    </lineage>
</organism>
<dbReference type="GO" id="GO:0006355">
    <property type="term" value="P:regulation of DNA-templated transcription"/>
    <property type="evidence" value="ECO:0007669"/>
    <property type="project" value="InterPro"/>
</dbReference>
<evidence type="ECO:0000256" key="1">
    <source>
        <dbReference type="ARBA" id="ARBA00022553"/>
    </source>
</evidence>
<keyword evidence="5" id="KW-0804">Transcription</keyword>
<dbReference type="RefSeq" id="WP_129877434.1">
    <property type="nucleotide sequence ID" value="NZ_SEWG01000005.1"/>
</dbReference>
<dbReference type="GO" id="GO:0000156">
    <property type="term" value="F:phosphorelay response regulator activity"/>
    <property type="evidence" value="ECO:0007669"/>
    <property type="project" value="TreeGrafter"/>
</dbReference>
<dbReference type="Pfam" id="PF00486">
    <property type="entry name" value="Trans_reg_C"/>
    <property type="match status" value="1"/>
</dbReference>
<keyword evidence="2" id="KW-0902">Two-component regulatory system</keyword>
<feature type="domain" description="OmpR/PhoB-type" evidence="9">
    <location>
        <begin position="124"/>
        <end position="225"/>
    </location>
</feature>
<dbReference type="Gene3D" id="6.10.250.690">
    <property type="match status" value="1"/>
</dbReference>
<evidence type="ECO:0000313" key="11">
    <source>
        <dbReference type="Proteomes" id="UP000293331"/>
    </source>
</evidence>
<accession>A0A4Q5LJS6</accession>
<dbReference type="AlphaFoldDB" id="A0A4Q5LJS6"/>
<proteinExistence type="predicted"/>
<dbReference type="Proteomes" id="UP000293331">
    <property type="component" value="Unassembled WGS sequence"/>
</dbReference>
<evidence type="ECO:0000256" key="3">
    <source>
        <dbReference type="ARBA" id="ARBA00023015"/>
    </source>
</evidence>
<dbReference type="PROSITE" id="PS51755">
    <property type="entry name" value="OMPR_PHOB"/>
    <property type="match status" value="1"/>
</dbReference>
<dbReference type="InterPro" id="IPR039420">
    <property type="entry name" value="WalR-like"/>
</dbReference>
<dbReference type="GO" id="GO:0005829">
    <property type="term" value="C:cytosol"/>
    <property type="evidence" value="ECO:0007669"/>
    <property type="project" value="TreeGrafter"/>
</dbReference>
<evidence type="ECO:0000256" key="2">
    <source>
        <dbReference type="ARBA" id="ARBA00023012"/>
    </source>
</evidence>
<dbReference type="SUPFAM" id="SSF52172">
    <property type="entry name" value="CheY-like"/>
    <property type="match status" value="1"/>
</dbReference>
<gene>
    <name evidence="10" type="ORF">EWM62_14765</name>
</gene>
<dbReference type="EMBL" id="SEWG01000005">
    <property type="protein sequence ID" value="RYU89575.1"/>
    <property type="molecule type" value="Genomic_DNA"/>
</dbReference>
<dbReference type="SUPFAM" id="SSF46894">
    <property type="entry name" value="C-terminal effector domain of the bipartite response regulators"/>
    <property type="match status" value="1"/>
</dbReference>
<dbReference type="SMART" id="SM00862">
    <property type="entry name" value="Trans_reg_C"/>
    <property type="match status" value="1"/>
</dbReference>
<dbReference type="SMART" id="SM00448">
    <property type="entry name" value="REC"/>
    <property type="match status" value="1"/>
</dbReference>
<feature type="domain" description="Response regulatory" evidence="8">
    <location>
        <begin position="2"/>
        <end position="116"/>
    </location>
</feature>
<keyword evidence="11" id="KW-1185">Reference proteome</keyword>
<dbReference type="PANTHER" id="PTHR48111:SF1">
    <property type="entry name" value="TWO-COMPONENT RESPONSE REGULATOR ORR33"/>
    <property type="match status" value="1"/>
</dbReference>
<dbReference type="InterPro" id="IPR036388">
    <property type="entry name" value="WH-like_DNA-bd_sf"/>
</dbReference>
<keyword evidence="3" id="KW-0805">Transcription regulation</keyword>
<dbReference type="InterPro" id="IPR016032">
    <property type="entry name" value="Sig_transdc_resp-reg_C-effctor"/>
</dbReference>
<protein>
    <submittedName>
        <fullName evidence="10">Response regulator transcription factor</fullName>
    </submittedName>
</protein>
<evidence type="ECO:0000256" key="6">
    <source>
        <dbReference type="PROSITE-ProRule" id="PRU00169"/>
    </source>
</evidence>
<dbReference type="Gene3D" id="3.40.50.2300">
    <property type="match status" value="1"/>
</dbReference>
<reference evidence="10 11" key="1">
    <citation type="submission" date="2019-02" db="EMBL/GenBank/DDBJ databases">
        <title>Bacterial novel species Mucilaginibacter sp. 17JY9-4 isolated from soil.</title>
        <authorList>
            <person name="Jung H.-Y."/>
        </authorList>
    </citation>
    <scope>NUCLEOTIDE SEQUENCE [LARGE SCALE GENOMIC DNA]</scope>
    <source>
        <strain evidence="10 11">17JY9-4</strain>
    </source>
</reference>
<evidence type="ECO:0000259" key="8">
    <source>
        <dbReference type="PROSITE" id="PS50110"/>
    </source>
</evidence>
<dbReference type="Pfam" id="PF00072">
    <property type="entry name" value="Response_reg"/>
    <property type="match status" value="1"/>
</dbReference>
<dbReference type="InterPro" id="IPR001867">
    <property type="entry name" value="OmpR/PhoB-type_DNA-bd"/>
</dbReference>
<feature type="DNA-binding region" description="OmpR/PhoB-type" evidence="7">
    <location>
        <begin position="124"/>
        <end position="225"/>
    </location>
</feature>
<dbReference type="PROSITE" id="PS50110">
    <property type="entry name" value="RESPONSE_REGULATORY"/>
    <property type="match status" value="1"/>
</dbReference>
<sequence>MNILIIEDEKALAHELEFFLLKNNYICEICYNGTSASEKIAVNLYDFILLDLGLPDYEGLDLLKEAKKANPEVACIILTARAEVNDRVKGLDLGADDYLAKPFSLLELQSRMQAITRRKFGVTQSIVDLDGFLVNITERTIMHHTDQINTITKKEFDLIAYMLLHKNRTLTRAQLSEHIWGSVINDDYDSNFIDAHIKNIRKKLSVYAPADWLETVRGLGYRIKTNV</sequence>
<evidence type="ECO:0000313" key="10">
    <source>
        <dbReference type="EMBL" id="RYU89575.1"/>
    </source>
</evidence>
<evidence type="ECO:0000256" key="4">
    <source>
        <dbReference type="ARBA" id="ARBA00023125"/>
    </source>
</evidence>
<evidence type="ECO:0000259" key="9">
    <source>
        <dbReference type="PROSITE" id="PS51755"/>
    </source>
</evidence>